<evidence type="ECO:0000313" key="8">
    <source>
        <dbReference type="Proteomes" id="UP000244649"/>
    </source>
</evidence>
<evidence type="ECO:0000259" key="6">
    <source>
        <dbReference type="PROSITE" id="PS50847"/>
    </source>
</evidence>
<keyword evidence="1" id="KW-0134">Cell wall</keyword>
<dbReference type="PROSITE" id="PS50847">
    <property type="entry name" value="GRAM_POS_ANCHORING"/>
    <property type="match status" value="1"/>
</dbReference>
<accession>A0A2T7W9N1</accession>
<proteinExistence type="predicted"/>
<gene>
    <name evidence="7" type="ORF">DC432_12490</name>
</gene>
<evidence type="ECO:0000256" key="1">
    <source>
        <dbReference type="ARBA" id="ARBA00022512"/>
    </source>
</evidence>
<sequence>MTGSAASVSSVRYAAAAPVASGSTGKALAATGADGASAAGLGIAGLLALGLGGVLLMRRRRATV</sequence>
<dbReference type="AlphaFoldDB" id="A0A2T7W9N1"/>
<evidence type="ECO:0000256" key="4">
    <source>
        <dbReference type="ARBA" id="ARBA00023088"/>
    </source>
</evidence>
<comment type="caution">
    <text evidence="7">The sequence shown here is derived from an EMBL/GenBank/DDBJ whole genome shotgun (WGS) entry which is preliminary data.</text>
</comment>
<feature type="domain" description="Gram-positive cocci surface proteins LPxTG" evidence="6">
    <location>
        <begin position="28"/>
        <end position="64"/>
    </location>
</feature>
<dbReference type="Proteomes" id="UP000244649">
    <property type="component" value="Unassembled WGS sequence"/>
</dbReference>
<keyword evidence="5" id="KW-1133">Transmembrane helix</keyword>
<reference evidence="7 8" key="1">
    <citation type="submission" date="2018-04" db="EMBL/GenBank/DDBJ databases">
        <authorList>
            <person name="Go L.Y."/>
            <person name="Mitchell J.A."/>
        </authorList>
    </citation>
    <scope>NUCLEOTIDE SEQUENCE [LARGE SCALE GENOMIC DNA]</scope>
    <source>
        <strain evidence="7 8">TPD7010</strain>
    </source>
</reference>
<evidence type="ECO:0000256" key="3">
    <source>
        <dbReference type="ARBA" id="ARBA00022729"/>
    </source>
</evidence>
<evidence type="ECO:0000313" key="7">
    <source>
        <dbReference type="EMBL" id="PVE67035.1"/>
    </source>
</evidence>
<name>A0A2T7W9N1_MICTE</name>
<evidence type="ECO:0000256" key="2">
    <source>
        <dbReference type="ARBA" id="ARBA00022525"/>
    </source>
</evidence>
<keyword evidence="4" id="KW-0572">Peptidoglycan-anchor</keyword>
<keyword evidence="5" id="KW-0812">Transmembrane</keyword>
<keyword evidence="2" id="KW-0964">Secreted</keyword>
<protein>
    <recommendedName>
        <fullName evidence="6">Gram-positive cocci surface proteins LPxTG domain-containing protein</fullName>
    </recommendedName>
</protein>
<dbReference type="EMBL" id="QDFT01000034">
    <property type="protein sequence ID" value="PVE67035.1"/>
    <property type="molecule type" value="Genomic_DNA"/>
</dbReference>
<feature type="transmembrane region" description="Helical" evidence="5">
    <location>
        <begin position="39"/>
        <end position="57"/>
    </location>
</feature>
<dbReference type="InterPro" id="IPR019931">
    <property type="entry name" value="LPXTG_anchor"/>
</dbReference>
<dbReference type="NCBIfam" id="TIGR01167">
    <property type="entry name" value="LPXTG_anchor"/>
    <property type="match status" value="1"/>
</dbReference>
<keyword evidence="3" id="KW-0732">Signal</keyword>
<evidence type="ECO:0000256" key="5">
    <source>
        <dbReference type="SAM" id="Phobius"/>
    </source>
</evidence>
<organism evidence="7 8">
    <name type="scientific">Microbacterium testaceum</name>
    <name type="common">Aureobacterium testaceum</name>
    <name type="synonym">Brevibacterium testaceum</name>
    <dbReference type="NCBI Taxonomy" id="2033"/>
    <lineage>
        <taxon>Bacteria</taxon>
        <taxon>Bacillati</taxon>
        <taxon>Actinomycetota</taxon>
        <taxon>Actinomycetes</taxon>
        <taxon>Micrococcales</taxon>
        <taxon>Microbacteriaceae</taxon>
        <taxon>Microbacterium</taxon>
    </lineage>
</organism>
<keyword evidence="5" id="KW-0472">Membrane</keyword>